<dbReference type="SUPFAM" id="SSF53098">
    <property type="entry name" value="Ribonuclease H-like"/>
    <property type="match status" value="1"/>
</dbReference>
<dbReference type="Proteomes" id="UP001341281">
    <property type="component" value="Chromosome 07"/>
</dbReference>
<dbReference type="InterPro" id="IPR041588">
    <property type="entry name" value="Integrase_H2C2"/>
</dbReference>
<evidence type="ECO:0000259" key="7">
    <source>
        <dbReference type="Pfam" id="PF03732"/>
    </source>
</evidence>
<evidence type="ECO:0000256" key="1">
    <source>
        <dbReference type="ARBA" id="ARBA00022679"/>
    </source>
</evidence>
<dbReference type="InterPro" id="IPR041373">
    <property type="entry name" value="RT_RNaseH"/>
</dbReference>
<keyword evidence="3" id="KW-0540">Nuclease</keyword>
<organism evidence="10 11">
    <name type="scientific">Paspalum notatum var. saurae</name>
    <dbReference type="NCBI Taxonomy" id="547442"/>
    <lineage>
        <taxon>Eukaryota</taxon>
        <taxon>Viridiplantae</taxon>
        <taxon>Streptophyta</taxon>
        <taxon>Embryophyta</taxon>
        <taxon>Tracheophyta</taxon>
        <taxon>Spermatophyta</taxon>
        <taxon>Magnoliopsida</taxon>
        <taxon>Liliopsida</taxon>
        <taxon>Poales</taxon>
        <taxon>Poaceae</taxon>
        <taxon>PACMAD clade</taxon>
        <taxon>Panicoideae</taxon>
        <taxon>Andropogonodae</taxon>
        <taxon>Paspaleae</taxon>
        <taxon>Paspalinae</taxon>
        <taxon>Paspalum</taxon>
    </lineage>
</organism>
<accession>A0AAQ3X4L0</accession>
<sequence>MYKVQWSEHTEEEATWETEESKFTLLPELTEQQKARFAGQLLQGPAGAWHATFLEMQRAGHEPTWEEFTQAFRAHYIPDSLMEQKKREFRELKQGNKTVMQYVQSFIHLSQYAPEDVADDPRRAARLLNGLDPTLQTHLGPQPDVTKPFDVYCDASGRGLGCVLMQEGRVIAYASRQLRKHETNYPTHDPELAPELNMRQRRWLELIKDYDLEIHYHPGKANVVADALSLPKDMELRKKILEEAHKSVLAMHPGSNKMYQDLKQRFWWTRMRREIAKYVSECHVCKRVKADHLKPAGMLHPLNIPAWKWEDIHMDFVVGLPRTQKGYDSIWVIIDRFTKSAALHTATKRAWRWPLSRLVWEEVRNTSEPVEPGERVTFGPDLVAQAEEQVRFIQENLKRAQPRQKSYSIEGGDR</sequence>
<dbReference type="GO" id="GO:0003676">
    <property type="term" value="F:nucleic acid binding"/>
    <property type="evidence" value="ECO:0007669"/>
    <property type="project" value="InterPro"/>
</dbReference>
<evidence type="ECO:0000313" key="10">
    <source>
        <dbReference type="EMBL" id="WVZ85302.1"/>
    </source>
</evidence>
<dbReference type="Gene3D" id="1.10.340.70">
    <property type="match status" value="1"/>
</dbReference>
<gene>
    <name evidence="10" type="ORF">U9M48_032247</name>
</gene>
<dbReference type="FunFam" id="1.10.340.70:FF:000001">
    <property type="entry name" value="Retrovirus-related Pol polyprotein from transposon gypsy-like Protein"/>
    <property type="match status" value="1"/>
</dbReference>
<reference evidence="10 11" key="1">
    <citation type="submission" date="2024-02" db="EMBL/GenBank/DDBJ databases">
        <title>High-quality chromosome-scale genome assembly of Pensacola bahiagrass (Paspalum notatum Flugge var. saurae).</title>
        <authorList>
            <person name="Vega J.M."/>
            <person name="Podio M."/>
            <person name="Orjuela J."/>
            <person name="Siena L.A."/>
            <person name="Pessino S.C."/>
            <person name="Combes M.C."/>
            <person name="Mariac C."/>
            <person name="Albertini E."/>
            <person name="Pupilli F."/>
            <person name="Ortiz J.P.A."/>
            <person name="Leblanc O."/>
        </authorList>
    </citation>
    <scope>NUCLEOTIDE SEQUENCE [LARGE SCALE GENOMIC DNA]</scope>
    <source>
        <strain evidence="10">R1</strain>
        <tissue evidence="10">Leaf</tissue>
    </source>
</reference>
<keyword evidence="1" id="KW-0808">Transferase</keyword>
<feature type="domain" description="Reverse transcriptase RNase H-like" evidence="8">
    <location>
        <begin position="144"/>
        <end position="192"/>
    </location>
</feature>
<dbReference type="InterPro" id="IPR043502">
    <property type="entry name" value="DNA/RNA_pol_sf"/>
</dbReference>
<dbReference type="InterPro" id="IPR012337">
    <property type="entry name" value="RNaseH-like_sf"/>
</dbReference>
<dbReference type="GO" id="GO:0003964">
    <property type="term" value="F:RNA-directed DNA polymerase activity"/>
    <property type="evidence" value="ECO:0007669"/>
    <property type="project" value="UniProtKB-KW"/>
</dbReference>
<evidence type="ECO:0000256" key="3">
    <source>
        <dbReference type="ARBA" id="ARBA00022722"/>
    </source>
</evidence>
<proteinExistence type="predicted"/>
<dbReference type="GO" id="GO:0016787">
    <property type="term" value="F:hydrolase activity"/>
    <property type="evidence" value="ECO:0007669"/>
    <property type="project" value="UniProtKB-KW"/>
</dbReference>
<evidence type="ECO:0000256" key="5">
    <source>
        <dbReference type="ARBA" id="ARBA00022801"/>
    </source>
</evidence>
<name>A0AAQ3X4L0_PASNO</name>
<dbReference type="Pfam" id="PF17921">
    <property type="entry name" value="Integrase_H2C2"/>
    <property type="match status" value="1"/>
</dbReference>
<dbReference type="Pfam" id="PF17917">
    <property type="entry name" value="RT_RNaseH"/>
    <property type="match status" value="1"/>
</dbReference>
<dbReference type="AlphaFoldDB" id="A0AAQ3X4L0"/>
<keyword evidence="4" id="KW-0255">Endonuclease</keyword>
<keyword evidence="2" id="KW-0548">Nucleotidyltransferase</keyword>
<evidence type="ECO:0000256" key="4">
    <source>
        <dbReference type="ARBA" id="ARBA00022759"/>
    </source>
</evidence>
<feature type="domain" description="Retrotransposon gag" evidence="7">
    <location>
        <begin position="40"/>
        <end position="133"/>
    </location>
</feature>
<dbReference type="EMBL" id="CP144751">
    <property type="protein sequence ID" value="WVZ85302.1"/>
    <property type="molecule type" value="Genomic_DNA"/>
</dbReference>
<evidence type="ECO:0000259" key="9">
    <source>
        <dbReference type="Pfam" id="PF17921"/>
    </source>
</evidence>
<dbReference type="Gene3D" id="3.10.20.370">
    <property type="match status" value="1"/>
</dbReference>
<evidence type="ECO:0000256" key="2">
    <source>
        <dbReference type="ARBA" id="ARBA00022695"/>
    </source>
</evidence>
<keyword evidence="5" id="KW-0378">Hydrolase</keyword>
<protein>
    <submittedName>
        <fullName evidence="10">Uncharacterized protein</fullName>
    </submittedName>
</protein>
<dbReference type="GO" id="GO:0004519">
    <property type="term" value="F:endonuclease activity"/>
    <property type="evidence" value="ECO:0007669"/>
    <property type="project" value="UniProtKB-KW"/>
</dbReference>
<dbReference type="InterPro" id="IPR036397">
    <property type="entry name" value="RNaseH_sf"/>
</dbReference>
<evidence type="ECO:0000259" key="8">
    <source>
        <dbReference type="Pfam" id="PF17917"/>
    </source>
</evidence>
<dbReference type="Gene3D" id="3.30.420.10">
    <property type="entry name" value="Ribonuclease H-like superfamily/Ribonuclease H"/>
    <property type="match status" value="1"/>
</dbReference>
<evidence type="ECO:0000313" key="11">
    <source>
        <dbReference type="Proteomes" id="UP001341281"/>
    </source>
</evidence>
<dbReference type="SUPFAM" id="SSF56672">
    <property type="entry name" value="DNA/RNA polymerases"/>
    <property type="match status" value="1"/>
</dbReference>
<dbReference type="InterPro" id="IPR005162">
    <property type="entry name" value="Retrotrans_gag_dom"/>
</dbReference>
<keyword evidence="6" id="KW-0695">RNA-directed DNA polymerase</keyword>
<dbReference type="PANTHER" id="PTHR35046:SF26">
    <property type="entry name" value="RNA-DIRECTED DNA POLYMERASE"/>
    <property type="match status" value="1"/>
</dbReference>
<feature type="domain" description="Integrase zinc-binding" evidence="9">
    <location>
        <begin position="235"/>
        <end position="290"/>
    </location>
</feature>
<evidence type="ECO:0000256" key="6">
    <source>
        <dbReference type="ARBA" id="ARBA00022918"/>
    </source>
</evidence>
<dbReference type="CDD" id="cd09274">
    <property type="entry name" value="RNase_HI_RT_Ty3"/>
    <property type="match status" value="1"/>
</dbReference>
<dbReference type="PANTHER" id="PTHR35046">
    <property type="entry name" value="ZINC KNUCKLE (CCHC-TYPE) FAMILY PROTEIN"/>
    <property type="match status" value="1"/>
</dbReference>
<dbReference type="Pfam" id="PF03732">
    <property type="entry name" value="Retrotrans_gag"/>
    <property type="match status" value="1"/>
</dbReference>
<keyword evidence="11" id="KW-1185">Reference proteome</keyword>